<sequence>MAHINIEDTPCSKNPPRIKEKGILRYPQAYGSRPSTHLHQRNFDRCEMTKGRAQSHQTSQTKVPKTKIQVKVETYTPTSEKGKYREGTKVESIMEESPYLNISNYQSDRLSWSLASVSPDPGADSRREIFRRKLAKAANAENFAIGENKKSGDSYVQDIHIRTWDIDPPTSARSSGTLELDAGTWRDFAYRDPWPELPGITPLLSPDGFGKFFPSPESESPESGLESPFTLAAPGAFRETNNSQPLDGERRMGNEIFSDPRTANKVDRWLRDYPYRISRINPRRSLLKQIFEDPDEVKLLRDILALVDFHRIYKKNGLRHKSTKVFIKFYRKNAEIVLSRFRRQIKYKENLIPSLDELNDFKRWREECAPWRTHYDSQDIMSLQSLQRDVNSLARTYYSIQVKEDPEIKFIPIYRAFYQLELYCQLFRISKFTTPETSGDRLEKMKRIFFERYMPYETSLIFKITRWILREWYAIDRLCDRNVRDKAQTRLNKKENDNFHHRRYLGISFFAELLYSDTATQTALIDENRWQLKMIRFTWRTTCWAAQDQDEKGNVIFIDDQELMEKSNDTEMKKRLFGSWTRLPM</sequence>
<protein>
    <submittedName>
        <fullName evidence="1">Uncharacterized protein</fullName>
    </submittedName>
</protein>
<organism evidence="1 2">
    <name type="scientific">Erysiphe neolycopersici</name>
    <dbReference type="NCBI Taxonomy" id="212602"/>
    <lineage>
        <taxon>Eukaryota</taxon>
        <taxon>Fungi</taxon>
        <taxon>Dikarya</taxon>
        <taxon>Ascomycota</taxon>
        <taxon>Pezizomycotina</taxon>
        <taxon>Leotiomycetes</taxon>
        <taxon>Erysiphales</taxon>
        <taxon>Erysiphaceae</taxon>
        <taxon>Erysiphe</taxon>
    </lineage>
</organism>
<evidence type="ECO:0000313" key="1">
    <source>
        <dbReference type="EMBL" id="RKF60238.1"/>
    </source>
</evidence>
<gene>
    <name evidence="1" type="ORF">OnM2_052048</name>
</gene>
<dbReference type="Proteomes" id="UP000286134">
    <property type="component" value="Unassembled WGS sequence"/>
</dbReference>
<reference evidence="1 2" key="1">
    <citation type="journal article" date="2018" name="BMC Genomics">
        <title>Comparative genome analyses reveal sequence features reflecting distinct modes of host-adaptation between dicot and monocot powdery mildew.</title>
        <authorList>
            <person name="Wu Y."/>
            <person name="Ma X."/>
            <person name="Pan Z."/>
            <person name="Kale S.D."/>
            <person name="Song Y."/>
            <person name="King H."/>
            <person name="Zhang Q."/>
            <person name="Presley C."/>
            <person name="Deng X."/>
            <person name="Wei C.I."/>
            <person name="Xiao S."/>
        </authorList>
    </citation>
    <scope>NUCLEOTIDE SEQUENCE [LARGE SCALE GENOMIC DNA]</scope>
    <source>
        <strain evidence="1">UMSG2</strain>
    </source>
</reference>
<proteinExistence type="predicted"/>
<evidence type="ECO:0000313" key="2">
    <source>
        <dbReference type="Proteomes" id="UP000286134"/>
    </source>
</evidence>
<dbReference type="OrthoDB" id="5427059at2759"/>
<accession>A0A420HS36</accession>
<keyword evidence="2" id="KW-1185">Reference proteome</keyword>
<dbReference type="AlphaFoldDB" id="A0A420HS36"/>
<comment type="caution">
    <text evidence="1">The sequence shown here is derived from an EMBL/GenBank/DDBJ whole genome shotgun (WGS) entry which is preliminary data.</text>
</comment>
<dbReference type="EMBL" id="MCFK01005297">
    <property type="protein sequence ID" value="RKF60238.1"/>
    <property type="molecule type" value="Genomic_DNA"/>
</dbReference>
<name>A0A420HS36_9PEZI</name>